<evidence type="ECO:0000256" key="1">
    <source>
        <dbReference type="SAM" id="MobiDB-lite"/>
    </source>
</evidence>
<dbReference type="EMBL" id="QZDO01000034">
    <property type="protein sequence ID" value="RJL72337.1"/>
    <property type="molecule type" value="Genomic_DNA"/>
</dbReference>
<accession>A0ABX9NMZ4</accession>
<gene>
    <name evidence="2" type="ORF">D5077_10920</name>
</gene>
<evidence type="ECO:0000313" key="3">
    <source>
        <dbReference type="Proteomes" id="UP000266633"/>
    </source>
</evidence>
<sequence length="1373" mass="153432">MAIIWNTPLPPPAVSQQQRLPPALEDDAFLADEMSFETLLVLASDIAAQLSFDRGDAAPLSFEHSATAPQGNWQPLFAKSEVTGMAIILSFDAALEQHRFRQSQSRGMGNTLAYLIALYANLDRWYRAFIPVQTASADHIKLTIQTVLQAQLVRPFQYVVILAQALDGYRPSLLADPRLQTLDPLWGIHYDNGRFIASEQQQLLQQQLPAISVLEQQLQLCFSAAVNAVSQLQADGRRRLQQALSHADHAPEVALYLTFLQLFARAQARLNRFTERHLDFYYRQVLRQQPQPLTADAVFLKLTPDNGLTTPLSLERGMVFSAGQDARLRDILYRSEQSLRVSDAEVKRVYSLLLKRDPLMSPERELDFVTAIHSDNLWPQPSDPPRSRTLLTLFGETPALQRNHPPSAPGLAIIDPVLYLPEGRRRVSLTVNLHEAERPHLAQQLYRLRDAPYPAVLRKRLTTLLLTLAQTLTPLLPDDDAPAVIAALVDALTPRQLQALQHSRDDEAIGLLYKYFLLGVLNQTHEPTRGCRVLGHLFSRQTLSRADWLTDDEQRLIVAKSRQLLPADSQPLLAALLNGDRLVNFYRLYSELFTLRISTESGWQTIASYRIHPLGADDDGPYGFRLSFTLSPGFGAVIPCDPAIHGERWHYRAPALQLDMKPETPFFPYSVFRDFVLGPLVLATRVSGVRTFQIDTTDGPVDVGKTFYPFGAQPTGQPSLTLASDELAQKPVQDLTLTIDWANLPGGSDGFRQHYQGYPGDYANRRFRAQLSVLREGEWKAVGGPFALFASEPGSDRLRPDRHIQADLKQDFQPVRPAGDAGAFRVASASRSGLIRLSLCEPEQGFGHHQYGTLLSQTLMHNARRRKPLPLPNPPYTPAISRLTLGYRACTRIHPGHAAHEPAPDSHLLHLHPFGHEVLYPAADSGGDTRPVAFFPRYDDDGNLFIGLQASSLGGPLNLFFQLDDQAAPTAIRHRQAFQWRYLVDNDWRVLPPHQVIADTTYGFITSGIVTLDIPPEINDRHTVMPDRLYWLRASTRQGIGEYASCLHVATHVVRAVRQRPDGPEPDDEPTPPAAASGWRALSPPAGLGAISLMMPADGGAARESTRQFRQRLSEQLRHKGRALTGWDYERLVLQHFPDIDQARCFPHTRFGMPGCHPGQVLLLVRQRHPACRHQPCEPLHASAVLLHRIQTWLQTVAPPGAAITVRSPVYEKVQVRCSVAFQPGHHPGRALRRLNRDISAYLCPWREESLNSGFGAGMALRQIEAFIAHLDYVRFVTGFSLITLRQAGLSQTDGQTRRWRLTDSAAPALQDQTGDPAVNSLNLTGLTPRYPWNIILPVEQHDLRLSPDLRPRPPQAIGIGDLIIGDSFITVR</sequence>
<evidence type="ECO:0008006" key="4">
    <source>
        <dbReference type="Google" id="ProtNLM"/>
    </source>
</evidence>
<dbReference type="Proteomes" id="UP000266633">
    <property type="component" value="Unassembled WGS sequence"/>
</dbReference>
<dbReference type="RefSeq" id="WP_024107218.1">
    <property type="nucleotide sequence ID" value="NZ_CP031560.1"/>
</dbReference>
<keyword evidence="3" id="KW-1185">Reference proteome</keyword>
<feature type="region of interest" description="Disordered" evidence="1">
    <location>
        <begin position="1059"/>
        <end position="1080"/>
    </location>
</feature>
<protein>
    <recommendedName>
        <fullName evidence="4">Baseplate protein J-like domain-containing protein</fullName>
    </recommendedName>
</protein>
<comment type="caution">
    <text evidence="2">The sequence shown here is derived from an EMBL/GenBank/DDBJ whole genome shotgun (WGS) entry which is preliminary data.</text>
</comment>
<organism evidence="2 3">
    <name type="scientific">Dickeya dianthicola</name>
    <dbReference type="NCBI Taxonomy" id="204039"/>
    <lineage>
        <taxon>Bacteria</taxon>
        <taxon>Pseudomonadati</taxon>
        <taxon>Pseudomonadota</taxon>
        <taxon>Gammaproteobacteria</taxon>
        <taxon>Enterobacterales</taxon>
        <taxon>Pectobacteriaceae</taxon>
        <taxon>Dickeya</taxon>
    </lineage>
</organism>
<proteinExistence type="predicted"/>
<evidence type="ECO:0000313" key="2">
    <source>
        <dbReference type="EMBL" id="RJL72337.1"/>
    </source>
</evidence>
<reference evidence="2 3" key="1">
    <citation type="submission" date="2018-09" db="EMBL/GenBank/DDBJ databases">
        <title>Phylogenetic diversity of Pectobacterium and Dickeya strains causing blackleg disease of potato in Morocco.</title>
        <authorList>
            <person name="Oulghazi S."/>
            <person name="Moumni M."/>
            <person name="Faure D."/>
        </authorList>
    </citation>
    <scope>NUCLEOTIDE SEQUENCE [LARGE SCALE GENOMIC DNA]</scope>
    <source>
        <strain evidence="2 3">S4.16.03.LID</strain>
    </source>
</reference>
<name>A0ABX9NMZ4_9GAMM</name>
<dbReference type="GeneID" id="49323564"/>